<evidence type="ECO:0008006" key="4">
    <source>
        <dbReference type="Google" id="ProtNLM"/>
    </source>
</evidence>
<reference evidence="2 3" key="1">
    <citation type="journal article" date="2014" name="Genome Biol. Evol.">
        <title>The secreted proteins of Achlya hypogyna and Thraustotheca clavata identify the ancestral oomycete secretome and reveal gene acquisitions by horizontal gene transfer.</title>
        <authorList>
            <person name="Misner I."/>
            <person name="Blouin N."/>
            <person name="Leonard G."/>
            <person name="Richards T.A."/>
            <person name="Lane C.E."/>
        </authorList>
    </citation>
    <scope>NUCLEOTIDE SEQUENCE [LARGE SCALE GENOMIC DNA]</scope>
    <source>
        <strain evidence="2 3">ATCC 48635</strain>
    </source>
</reference>
<evidence type="ECO:0000313" key="3">
    <source>
        <dbReference type="Proteomes" id="UP000243579"/>
    </source>
</evidence>
<keyword evidence="1" id="KW-0812">Transmembrane</keyword>
<organism evidence="2 3">
    <name type="scientific">Achlya hypogyna</name>
    <name type="common">Oomycete</name>
    <name type="synonym">Protoachlya hypogyna</name>
    <dbReference type="NCBI Taxonomy" id="1202772"/>
    <lineage>
        <taxon>Eukaryota</taxon>
        <taxon>Sar</taxon>
        <taxon>Stramenopiles</taxon>
        <taxon>Oomycota</taxon>
        <taxon>Saprolegniomycetes</taxon>
        <taxon>Saprolegniales</taxon>
        <taxon>Achlyaceae</taxon>
        <taxon>Achlya</taxon>
    </lineage>
</organism>
<evidence type="ECO:0000256" key="1">
    <source>
        <dbReference type="SAM" id="Phobius"/>
    </source>
</evidence>
<accession>A0A1V9Z0V8</accession>
<keyword evidence="1" id="KW-1133">Transmembrane helix</keyword>
<keyword evidence="3" id="KW-1185">Reference proteome</keyword>
<feature type="transmembrane region" description="Helical" evidence="1">
    <location>
        <begin position="175"/>
        <end position="197"/>
    </location>
</feature>
<feature type="transmembrane region" description="Helical" evidence="1">
    <location>
        <begin position="132"/>
        <end position="155"/>
    </location>
</feature>
<keyword evidence="1" id="KW-0472">Membrane</keyword>
<dbReference type="EMBL" id="JNBR01000511">
    <property type="protein sequence ID" value="OQR91674.1"/>
    <property type="molecule type" value="Genomic_DNA"/>
</dbReference>
<dbReference type="Proteomes" id="UP000243579">
    <property type="component" value="Unassembled WGS sequence"/>
</dbReference>
<dbReference type="OrthoDB" id="77638at2759"/>
<evidence type="ECO:0000313" key="2">
    <source>
        <dbReference type="EMBL" id="OQR91674.1"/>
    </source>
</evidence>
<feature type="transmembrane region" description="Helical" evidence="1">
    <location>
        <begin position="30"/>
        <end position="59"/>
    </location>
</feature>
<sequence>MKYGTATEVAPAVSPAAWAALPLQASTYRVLVYLVLNALLAVLSCALLLVFGVVSALLCSDAPVIQTTHWMVLLEVELYNRLVDRTIAEDRGSLLRQSTSKRIFVHFELGSGTATSSMEGYRMTHGVSTRMLVYFGGGKLVVAGAALVLPALLLATGGYCLASVAACPALLLAPLLLRVGAGVVLVYLGCFALHALADWTLALTRGLCSEPFASYEYLHGILV</sequence>
<dbReference type="AlphaFoldDB" id="A0A1V9Z0V8"/>
<gene>
    <name evidence="2" type="ORF">ACHHYP_04470</name>
</gene>
<comment type="caution">
    <text evidence="2">The sequence shown here is derived from an EMBL/GenBank/DDBJ whole genome shotgun (WGS) entry which is preliminary data.</text>
</comment>
<proteinExistence type="predicted"/>
<name>A0A1V9Z0V8_ACHHY</name>
<protein>
    <recommendedName>
        <fullName evidence="4">Transmembrane protein</fullName>
    </recommendedName>
</protein>